<evidence type="ECO:0000313" key="7">
    <source>
        <dbReference type="Proteomes" id="UP000585696"/>
    </source>
</evidence>
<evidence type="ECO:0000313" key="6">
    <source>
        <dbReference type="Proteomes" id="UP000565628"/>
    </source>
</evidence>
<gene>
    <name evidence="2" type="ORF">HCB69_15615</name>
    <name evidence="3" type="ORF">HCC36_17145</name>
    <name evidence="4" type="ORF">HCJ81_16545</name>
</gene>
<evidence type="ECO:0000313" key="5">
    <source>
        <dbReference type="Proteomes" id="UP000543005"/>
    </source>
</evidence>
<proteinExistence type="predicted"/>
<protein>
    <submittedName>
        <fullName evidence="4">IS3 family transposase</fullName>
    </submittedName>
</protein>
<organism evidence="4 6">
    <name type="scientific">Listeria booriae</name>
    <dbReference type="NCBI Taxonomy" id="1552123"/>
    <lineage>
        <taxon>Bacteria</taxon>
        <taxon>Bacillati</taxon>
        <taxon>Bacillota</taxon>
        <taxon>Bacilli</taxon>
        <taxon>Bacillales</taxon>
        <taxon>Listeriaceae</taxon>
        <taxon>Listeria</taxon>
    </lineage>
</organism>
<feature type="domain" description="Integrase catalytic" evidence="1">
    <location>
        <begin position="2"/>
        <end position="28"/>
    </location>
</feature>
<dbReference type="EMBL" id="JAASWV010000036">
    <property type="protein sequence ID" value="MBC2312466.1"/>
    <property type="molecule type" value="Genomic_DNA"/>
</dbReference>
<accession>A0A7X0ZXS4</accession>
<name>A0A7X0ZXS4_9LIST</name>
<dbReference type="Proteomes" id="UP000585696">
    <property type="component" value="Unassembled WGS sequence"/>
</dbReference>
<dbReference type="AlphaFoldDB" id="A0A7X0ZXS4"/>
<evidence type="ECO:0000313" key="4">
    <source>
        <dbReference type="EMBL" id="MBC2312466.1"/>
    </source>
</evidence>
<dbReference type="Proteomes" id="UP000543005">
    <property type="component" value="Unassembled WGS sequence"/>
</dbReference>
<dbReference type="GO" id="GO:0015074">
    <property type="term" value="P:DNA integration"/>
    <property type="evidence" value="ECO:0007669"/>
    <property type="project" value="InterPro"/>
</dbReference>
<evidence type="ECO:0000259" key="1">
    <source>
        <dbReference type="Pfam" id="PF13333"/>
    </source>
</evidence>
<sequence length="30" mass="3748">MKEYIDYYMNKRYVPKFNGLTPKEYRSISI</sequence>
<dbReference type="Proteomes" id="UP000565628">
    <property type="component" value="Unassembled WGS sequence"/>
</dbReference>
<evidence type="ECO:0000313" key="2">
    <source>
        <dbReference type="EMBL" id="MBC2285802.1"/>
    </source>
</evidence>
<dbReference type="EMBL" id="JAARZS010000060">
    <property type="protein sequence ID" value="MBC2285802.1"/>
    <property type="molecule type" value="Genomic_DNA"/>
</dbReference>
<dbReference type="EMBL" id="JAARZT010000053">
    <property type="protein sequence ID" value="MBC2294938.1"/>
    <property type="molecule type" value="Genomic_DNA"/>
</dbReference>
<dbReference type="Pfam" id="PF13333">
    <property type="entry name" value="rve_2"/>
    <property type="match status" value="1"/>
</dbReference>
<reference evidence="5 6" key="1">
    <citation type="submission" date="2020-03" db="EMBL/GenBank/DDBJ databases">
        <title>Soil Listeria distribution.</title>
        <authorList>
            <person name="Liao J."/>
            <person name="Wiedmann M."/>
        </authorList>
    </citation>
    <scope>NUCLEOTIDE SEQUENCE [LARGE SCALE GENOMIC DNA]</scope>
    <source>
        <strain evidence="4 6">FSL L7-0039</strain>
        <strain evidence="3 5">FSL L7-0051</strain>
        <strain evidence="2 7">FSL L7-0054</strain>
    </source>
</reference>
<evidence type="ECO:0000313" key="3">
    <source>
        <dbReference type="EMBL" id="MBC2294938.1"/>
    </source>
</evidence>
<comment type="caution">
    <text evidence="4">The sequence shown here is derived from an EMBL/GenBank/DDBJ whole genome shotgun (WGS) entry which is preliminary data.</text>
</comment>
<dbReference type="InterPro" id="IPR001584">
    <property type="entry name" value="Integrase_cat-core"/>
</dbReference>